<comment type="caution">
    <text evidence="1">The sequence shown here is derived from an EMBL/GenBank/DDBJ whole genome shotgun (WGS) entry which is preliminary data.</text>
</comment>
<name>A0A7J0H1E9_9ERIC</name>
<gene>
    <name evidence="1" type="ORF">Acr_26g0002070</name>
</gene>
<evidence type="ECO:0000313" key="1">
    <source>
        <dbReference type="EMBL" id="GFZ16937.1"/>
    </source>
</evidence>
<keyword evidence="2" id="KW-1185">Reference proteome</keyword>
<evidence type="ECO:0000313" key="2">
    <source>
        <dbReference type="Proteomes" id="UP000585474"/>
    </source>
</evidence>
<reference evidence="1 2" key="1">
    <citation type="submission" date="2019-07" db="EMBL/GenBank/DDBJ databases">
        <title>De Novo Assembly of kiwifruit Actinidia rufa.</title>
        <authorList>
            <person name="Sugita-Konishi S."/>
            <person name="Sato K."/>
            <person name="Mori E."/>
            <person name="Abe Y."/>
            <person name="Kisaki G."/>
            <person name="Hamano K."/>
            <person name="Suezawa K."/>
            <person name="Otani M."/>
            <person name="Fukuda T."/>
            <person name="Manabe T."/>
            <person name="Gomi K."/>
            <person name="Tabuchi M."/>
            <person name="Akimitsu K."/>
            <person name="Kataoka I."/>
        </authorList>
    </citation>
    <scope>NUCLEOTIDE SEQUENCE [LARGE SCALE GENOMIC DNA]</scope>
    <source>
        <strain evidence="2">cv. Fuchu</strain>
    </source>
</reference>
<proteinExistence type="predicted"/>
<organism evidence="1 2">
    <name type="scientific">Actinidia rufa</name>
    <dbReference type="NCBI Taxonomy" id="165716"/>
    <lineage>
        <taxon>Eukaryota</taxon>
        <taxon>Viridiplantae</taxon>
        <taxon>Streptophyta</taxon>
        <taxon>Embryophyta</taxon>
        <taxon>Tracheophyta</taxon>
        <taxon>Spermatophyta</taxon>
        <taxon>Magnoliopsida</taxon>
        <taxon>eudicotyledons</taxon>
        <taxon>Gunneridae</taxon>
        <taxon>Pentapetalae</taxon>
        <taxon>asterids</taxon>
        <taxon>Ericales</taxon>
        <taxon>Actinidiaceae</taxon>
        <taxon>Actinidia</taxon>
    </lineage>
</organism>
<accession>A0A7J0H1E9</accession>
<protein>
    <recommendedName>
        <fullName evidence="3">DNAse I-like superfamily protein</fullName>
    </recommendedName>
</protein>
<evidence type="ECO:0008006" key="3">
    <source>
        <dbReference type="Google" id="ProtNLM"/>
    </source>
</evidence>
<dbReference type="EMBL" id="BJWL01000026">
    <property type="protein sequence ID" value="GFZ16937.1"/>
    <property type="molecule type" value="Genomic_DNA"/>
</dbReference>
<dbReference type="Gene3D" id="3.60.10.10">
    <property type="entry name" value="Endonuclease/exonuclease/phosphatase"/>
    <property type="match status" value="1"/>
</dbReference>
<sequence length="157" mass="18461">MWENGNTWAFAGVYGPPNRCVRRELWEELSGARASWGTPRVCRGDFNVVRSSYEKRRHAQRPAPFRFENMRLQVKGVKDIIRKWWEGYEVYGSPSYRLARKLRLLKDDLKRFNYIGKIRVDGALHEGQDSLASGIVGFYEELYKEPEQWILSSQSNQ</sequence>
<dbReference type="Proteomes" id="UP000585474">
    <property type="component" value="Unassembled WGS sequence"/>
</dbReference>
<dbReference type="OrthoDB" id="1750912at2759"/>
<dbReference type="InterPro" id="IPR036691">
    <property type="entry name" value="Endo/exonu/phosph_ase_sf"/>
</dbReference>
<dbReference type="AlphaFoldDB" id="A0A7J0H1E9"/>
<dbReference type="SUPFAM" id="SSF56219">
    <property type="entry name" value="DNase I-like"/>
    <property type="match status" value="1"/>
</dbReference>